<dbReference type="Proteomes" id="UP001497623">
    <property type="component" value="Unassembled WGS sequence"/>
</dbReference>
<name>A0AAV2RJX4_MEGNR</name>
<dbReference type="AlphaFoldDB" id="A0AAV2RJX4"/>
<sequence>NKRLILEFFKLPVPPIPNSIPSFKDTIKVKHPSPRSHIDYINLRLIDTSSSSKQQVEYQPPHQEHRILFEDSKPDDKSPKYWHPQNHLYMNCNSLLMLLNGFSVTSLAQIVKEYISSFYKCNLGPFSDQN</sequence>
<protein>
    <submittedName>
        <fullName evidence="1">Uncharacterized protein</fullName>
    </submittedName>
</protein>
<proteinExistence type="predicted"/>
<accession>A0AAV2RJX4</accession>
<feature type="non-terminal residue" evidence="1">
    <location>
        <position position="1"/>
    </location>
</feature>
<evidence type="ECO:0000313" key="2">
    <source>
        <dbReference type="Proteomes" id="UP001497623"/>
    </source>
</evidence>
<comment type="caution">
    <text evidence="1">The sequence shown here is derived from an EMBL/GenBank/DDBJ whole genome shotgun (WGS) entry which is preliminary data.</text>
</comment>
<reference evidence="1 2" key="1">
    <citation type="submission" date="2024-05" db="EMBL/GenBank/DDBJ databases">
        <authorList>
            <person name="Wallberg A."/>
        </authorList>
    </citation>
    <scope>NUCLEOTIDE SEQUENCE [LARGE SCALE GENOMIC DNA]</scope>
</reference>
<organism evidence="1 2">
    <name type="scientific">Meganyctiphanes norvegica</name>
    <name type="common">Northern krill</name>
    <name type="synonym">Thysanopoda norvegica</name>
    <dbReference type="NCBI Taxonomy" id="48144"/>
    <lineage>
        <taxon>Eukaryota</taxon>
        <taxon>Metazoa</taxon>
        <taxon>Ecdysozoa</taxon>
        <taxon>Arthropoda</taxon>
        <taxon>Crustacea</taxon>
        <taxon>Multicrustacea</taxon>
        <taxon>Malacostraca</taxon>
        <taxon>Eumalacostraca</taxon>
        <taxon>Eucarida</taxon>
        <taxon>Euphausiacea</taxon>
        <taxon>Euphausiidae</taxon>
        <taxon>Meganyctiphanes</taxon>
    </lineage>
</organism>
<gene>
    <name evidence="1" type="ORF">MNOR_LOCUS24941</name>
</gene>
<keyword evidence="2" id="KW-1185">Reference proteome</keyword>
<dbReference type="EMBL" id="CAXKWB010023309">
    <property type="protein sequence ID" value="CAL4125010.1"/>
    <property type="molecule type" value="Genomic_DNA"/>
</dbReference>
<evidence type="ECO:0000313" key="1">
    <source>
        <dbReference type="EMBL" id="CAL4125010.1"/>
    </source>
</evidence>